<dbReference type="OrthoDB" id="9801763at2"/>
<evidence type="ECO:0000256" key="2">
    <source>
        <dbReference type="ARBA" id="ARBA00022801"/>
    </source>
</evidence>
<organism evidence="4 5">
    <name type="scientific">Marinomonas polaris DSM 16579</name>
    <dbReference type="NCBI Taxonomy" id="1122206"/>
    <lineage>
        <taxon>Bacteria</taxon>
        <taxon>Pseudomonadati</taxon>
        <taxon>Pseudomonadota</taxon>
        <taxon>Gammaproteobacteria</taxon>
        <taxon>Oceanospirillales</taxon>
        <taxon>Oceanospirillaceae</taxon>
        <taxon>Marinomonas</taxon>
    </lineage>
</organism>
<comment type="similarity">
    <text evidence="1">Belongs to the AB hydrolase superfamily. AB hydrolase 2 family.</text>
</comment>
<accession>A0A1M4X8Z9</accession>
<dbReference type="Pfam" id="PF02230">
    <property type="entry name" value="Abhydrolase_2"/>
    <property type="match status" value="1"/>
</dbReference>
<feature type="domain" description="Phospholipase/carboxylesterase/thioesterase" evidence="3">
    <location>
        <begin position="5"/>
        <end position="200"/>
    </location>
</feature>
<dbReference type="InterPro" id="IPR029058">
    <property type="entry name" value="AB_hydrolase_fold"/>
</dbReference>
<evidence type="ECO:0000313" key="4">
    <source>
        <dbReference type="EMBL" id="SHE89885.1"/>
    </source>
</evidence>
<dbReference type="EMBL" id="FQVF01000004">
    <property type="protein sequence ID" value="SHE89885.1"/>
    <property type="molecule type" value="Genomic_DNA"/>
</dbReference>
<evidence type="ECO:0000256" key="1">
    <source>
        <dbReference type="ARBA" id="ARBA00006499"/>
    </source>
</evidence>
<dbReference type="InterPro" id="IPR050565">
    <property type="entry name" value="LYPA1-2/EST-like"/>
</dbReference>
<proteinExistence type="inferred from homology"/>
<dbReference type="PANTHER" id="PTHR10655">
    <property type="entry name" value="LYSOPHOSPHOLIPASE-RELATED"/>
    <property type="match status" value="1"/>
</dbReference>
<dbReference type="AlphaFoldDB" id="A0A1M4X8Z9"/>
<evidence type="ECO:0000259" key="3">
    <source>
        <dbReference type="Pfam" id="PF02230"/>
    </source>
</evidence>
<dbReference type="SUPFAM" id="SSF53474">
    <property type="entry name" value="alpha/beta-Hydrolases"/>
    <property type="match status" value="1"/>
</dbReference>
<dbReference type="Gene3D" id="3.40.50.1820">
    <property type="entry name" value="alpha/beta hydrolase"/>
    <property type="match status" value="1"/>
</dbReference>
<dbReference type="STRING" id="1122206.SAMN02745753_01007"/>
<dbReference type="RefSeq" id="WP_072838632.1">
    <property type="nucleotide sequence ID" value="NZ_FQVF01000004.1"/>
</dbReference>
<dbReference type="PANTHER" id="PTHR10655:SF17">
    <property type="entry name" value="LYSOPHOSPHOLIPASE-LIKE PROTEIN 1"/>
    <property type="match status" value="1"/>
</dbReference>
<keyword evidence="5" id="KW-1185">Reference proteome</keyword>
<dbReference type="InterPro" id="IPR003140">
    <property type="entry name" value="PLipase/COase/thioEstase"/>
</dbReference>
<dbReference type="GO" id="GO:0016787">
    <property type="term" value="F:hydrolase activity"/>
    <property type="evidence" value="ECO:0007669"/>
    <property type="project" value="UniProtKB-KW"/>
</dbReference>
<reference evidence="5" key="1">
    <citation type="submission" date="2016-11" db="EMBL/GenBank/DDBJ databases">
        <authorList>
            <person name="Varghese N."/>
            <person name="Submissions S."/>
        </authorList>
    </citation>
    <scope>NUCLEOTIDE SEQUENCE [LARGE SCALE GENOMIC DNA]</scope>
    <source>
        <strain evidence="5">DSM 16579</strain>
    </source>
</reference>
<gene>
    <name evidence="4" type="ORF">SAMN02745753_01007</name>
</gene>
<name>A0A1M4X8Z9_9GAMM</name>
<keyword evidence="2" id="KW-0378">Hydrolase</keyword>
<sequence length="208" mass="22849">MSSTVVIQEPNSPTRLFLLFHGVGATPQSLAPLGDVLAKSFPKAVVVSIQAPDASDFGKGYQWFSVQGVTEENRVERIEAAMPAFVETVKYWQQKSGLNAEQTTLIGFSQGAIMSLSSTQMVDEKLAEKIVSLSGRFALLPKRDPKKDLVNTQIHFIHGNQDNVIDYRLSKSAYDALIDSGVMTTYDLIPHLAHSVNQAVVDCLLQRL</sequence>
<evidence type="ECO:0000313" key="5">
    <source>
        <dbReference type="Proteomes" id="UP000184517"/>
    </source>
</evidence>
<dbReference type="Proteomes" id="UP000184517">
    <property type="component" value="Unassembled WGS sequence"/>
</dbReference>
<protein>
    <submittedName>
        <fullName evidence="4">Phospholipase/carboxylesterase</fullName>
    </submittedName>
</protein>
<dbReference type="NCBIfam" id="NF008525">
    <property type="entry name" value="PRK11460.1"/>
    <property type="match status" value="1"/>
</dbReference>